<dbReference type="WBParaSite" id="jg10908">
    <property type="protein sequence ID" value="jg10908"/>
    <property type="gene ID" value="jg10908"/>
</dbReference>
<sequence length="90" mass="10028">MGIWASGHAGWSDLNWPSAPASPLGRHLQAIQQVLSQVFVGKTRASAFEEPFQIFRVSNIKGMQNDSQLPTSQLEEITMMMLLWNQSKLG</sequence>
<proteinExistence type="predicted"/>
<name>A0A915CQ23_9BILA</name>
<evidence type="ECO:0000313" key="1">
    <source>
        <dbReference type="Proteomes" id="UP000887574"/>
    </source>
</evidence>
<dbReference type="AlphaFoldDB" id="A0A915CQ23"/>
<dbReference type="Proteomes" id="UP000887574">
    <property type="component" value="Unplaced"/>
</dbReference>
<organism evidence="1 2">
    <name type="scientific">Ditylenchus dipsaci</name>
    <dbReference type="NCBI Taxonomy" id="166011"/>
    <lineage>
        <taxon>Eukaryota</taxon>
        <taxon>Metazoa</taxon>
        <taxon>Ecdysozoa</taxon>
        <taxon>Nematoda</taxon>
        <taxon>Chromadorea</taxon>
        <taxon>Rhabditida</taxon>
        <taxon>Tylenchina</taxon>
        <taxon>Tylenchomorpha</taxon>
        <taxon>Sphaerularioidea</taxon>
        <taxon>Anguinidae</taxon>
        <taxon>Anguininae</taxon>
        <taxon>Ditylenchus</taxon>
    </lineage>
</organism>
<reference evidence="2" key="1">
    <citation type="submission" date="2022-11" db="UniProtKB">
        <authorList>
            <consortium name="WormBaseParasite"/>
        </authorList>
    </citation>
    <scope>IDENTIFICATION</scope>
</reference>
<keyword evidence="1" id="KW-1185">Reference proteome</keyword>
<accession>A0A915CQ23</accession>
<protein>
    <submittedName>
        <fullName evidence="2">Uncharacterized protein</fullName>
    </submittedName>
</protein>
<evidence type="ECO:0000313" key="2">
    <source>
        <dbReference type="WBParaSite" id="jg10908"/>
    </source>
</evidence>